<accession>A0A059VJY2</accession>
<dbReference type="KEGG" id="vg:19685925"/>
<evidence type="ECO:0000313" key="3">
    <source>
        <dbReference type="Proteomes" id="UP000204268"/>
    </source>
</evidence>
<protein>
    <submittedName>
        <fullName evidence="2">Internal virion protein C</fullName>
    </submittedName>
</protein>
<dbReference type="RefSeq" id="YP_009043267.1">
    <property type="nucleotide sequence ID" value="NC_024362.1"/>
</dbReference>
<evidence type="ECO:0000256" key="1">
    <source>
        <dbReference type="SAM" id="MobiDB-lite"/>
    </source>
</evidence>
<evidence type="ECO:0000313" key="2">
    <source>
        <dbReference type="EMBL" id="AHZ95020.1"/>
    </source>
</evidence>
<dbReference type="SMR" id="A0A059VJY2"/>
<gene>
    <name evidence="2" type="ORF">phiPSA2_39</name>
</gene>
<dbReference type="Pfam" id="PF26212">
    <property type="entry name" value="Phage_T7_Gp15"/>
    <property type="match status" value="1"/>
</dbReference>
<dbReference type="InterPro" id="IPR038993">
    <property type="entry name" value="Gp15"/>
</dbReference>
<reference evidence="2 3" key="1">
    <citation type="journal article" date="2014" name="J. Basic Microbiol.">
        <title>Isolation and partial characterization of bacteriophages infecting Pseudomonas syringae pv. actinidiae, causal agent of kiwifruit bacterial canker.</title>
        <authorList>
            <person name="Di Lallo G."/>
            <person name="Evangelisti M."/>
            <person name="Mancuso F."/>
            <person name="Ferrante P."/>
            <person name="Marcelletti S."/>
            <person name="Tinari A."/>
            <person name="Superti F."/>
            <person name="Migliore L."/>
            <person name="D'Addabbo P."/>
            <person name="Frezza D."/>
            <person name="Scortichini M."/>
            <person name="Thaller M.C."/>
        </authorList>
    </citation>
    <scope>NUCLEOTIDE SEQUENCE [LARGE SCALE GENOMIC DNA]</scope>
</reference>
<dbReference type="GeneID" id="19685925"/>
<sequence>MANDISRAVDQSRFGGTEQLHGSTATTQFQASIQRAPVGSTGLAEAMQQFVKSGSAAFGTYTEQRQKTADERSNEIIRKLTPEQRREAIANGTLLYQDDPYAMNMLRQKSGRSAAYDVEDEIQTKLNNGEFDGKDRKYLEEYRQQRLAQSAKSYAESAGIDENDPEYQAGFNSDIVQRNAGIYDLHARRRSAWFQSQQAVNTRGDLAPLLDDPNVMHSPSGGEVISGYFNNGLQNGSFPSDKQAIDSLSMLVKDVQQKDGGTNLLRSLRDQTINVLGGPKKVADLIDPDIYENAIAQSEANEYKRYQSRTREFELGITTAINQENPETGWRMLQDLRAKNGWLQGSDNMTPQKQKLIDAEQHMIGMVRQQSQATAKETQKAIQGDARVGYLKQQYEARISGQNVSVDPKFQPDIGAGEWKGVDAMTAANEIMADITKSNLPDNVKDAKRAAYLRADYQGGPFQTYYQALITDAQREWNNSVRSGEPGDMTRITELQRAYAADPATIGSVYPEQADFLEKMKDMADSGADPSVLIAAEKATKNMSIDERKFRDQAWADLKNDSSAKDLTSLPGPLERIARTLYDGYNERTGNAKQAQQKVSEWLQKNTVAFTEDQGGTFSSPDQGTLRGRLSKKALMADPADVNSWQGGQSIVEDTLKGLAENPQWADTGMTVEGTDSGDIVISSLNGKRVRITQQQMQLIYKARQAAAAEQKFNEKKESVKTGQLLYNDVIRGGRGPL</sequence>
<feature type="region of interest" description="Disordered" evidence="1">
    <location>
        <begin position="1"/>
        <end position="28"/>
    </location>
</feature>
<keyword evidence="3" id="KW-1185">Reference proteome</keyword>
<dbReference type="EMBL" id="KJ507099">
    <property type="protein sequence ID" value="AHZ95020.1"/>
    <property type="molecule type" value="Genomic_DNA"/>
</dbReference>
<organism evidence="2 3">
    <name type="scientific">Pseudomonas phage phiPSA2</name>
    <dbReference type="NCBI Taxonomy" id="1500756"/>
    <lineage>
        <taxon>Viruses</taxon>
        <taxon>Duplodnaviria</taxon>
        <taxon>Heunggongvirae</taxon>
        <taxon>Uroviricota</taxon>
        <taxon>Caudoviricetes</taxon>
        <taxon>Autographivirales</taxon>
        <taxon>Autotranscriptaviridae</taxon>
        <taxon>Studiervirinae</taxon>
        <taxon>Ghunavirus</taxon>
        <taxon>Ghunavirus PSA2</taxon>
    </lineage>
</organism>
<name>A0A059VJY2_9CAUD</name>
<dbReference type="Proteomes" id="UP000204268">
    <property type="component" value="Segment"/>
</dbReference>
<proteinExistence type="predicted"/>
<dbReference type="OrthoDB" id="2551at10239"/>